<keyword evidence="2" id="KW-1185">Reference proteome</keyword>
<dbReference type="AlphaFoldDB" id="A0ABD5SYZ2"/>
<gene>
    <name evidence="1" type="ORF">ACFQDD_01955</name>
</gene>
<proteinExistence type="predicted"/>
<organism evidence="1 2">
    <name type="scientific">Halorubrum pallidum</name>
    <dbReference type="NCBI Taxonomy" id="1526114"/>
    <lineage>
        <taxon>Archaea</taxon>
        <taxon>Methanobacteriati</taxon>
        <taxon>Methanobacteriota</taxon>
        <taxon>Stenosarchaea group</taxon>
        <taxon>Halobacteria</taxon>
        <taxon>Halobacteriales</taxon>
        <taxon>Haloferacaceae</taxon>
        <taxon>Halorubrum</taxon>
    </lineage>
</organism>
<evidence type="ECO:0000313" key="1">
    <source>
        <dbReference type="EMBL" id="MFC6770299.1"/>
    </source>
</evidence>
<name>A0ABD5SYZ2_9EURY</name>
<evidence type="ECO:0000313" key="2">
    <source>
        <dbReference type="Proteomes" id="UP001596274"/>
    </source>
</evidence>
<dbReference type="EMBL" id="JBHSWT010000043">
    <property type="protein sequence ID" value="MFC6770299.1"/>
    <property type="molecule type" value="Genomic_DNA"/>
</dbReference>
<sequence length="257" mass="28986">MEPTTTTPSPVTDGEAKEYAEEYHEAIEEIGVEKVTVDRLRRKTTDITYWTGQGTTRTVRIYGATESSSYNSFPEGFYGFYHNGKKYAYSPEQDKLISIPSRDKTITVADSEAIIRYEEVNFPERAVVDGAVQKGVEATVYYRTPRSDSIQSVTMRVKHVEGRYPAQISGPEVDGDRRIEASIKHDRTIQTTVPDMTLGRVARVEFPKGHQFSLAIEGIEDDRVTDARIESVEQKIKSAFRGKADDVTLSHEGHIER</sequence>
<accession>A0ABD5SYZ2</accession>
<dbReference type="Proteomes" id="UP001596274">
    <property type="component" value="Unassembled WGS sequence"/>
</dbReference>
<protein>
    <submittedName>
        <fullName evidence="1">Uncharacterized protein</fullName>
    </submittedName>
</protein>
<comment type="caution">
    <text evidence="1">The sequence shown here is derived from an EMBL/GenBank/DDBJ whole genome shotgun (WGS) entry which is preliminary data.</text>
</comment>
<reference evidence="1 2" key="1">
    <citation type="journal article" date="2019" name="Int. J. Syst. Evol. Microbiol.">
        <title>The Global Catalogue of Microorganisms (GCM) 10K type strain sequencing project: providing services to taxonomists for standard genome sequencing and annotation.</title>
        <authorList>
            <consortium name="The Broad Institute Genomics Platform"/>
            <consortium name="The Broad Institute Genome Sequencing Center for Infectious Disease"/>
            <person name="Wu L."/>
            <person name="Ma J."/>
        </authorList>
    </citation>
    <scope>NUCLEOTIDE SEQUENCE [LARGE SCALE GENOMIC DNA]</scope>
    <source>
        <strain evidence="1 2">PJ61</strain>
    </source>
</reference>